<dbReference type="KEGG" id="bvr:BVIR_1185"/>
<dbReference type="Proteomes" id="UP000065734">
    <property type="component" value="Chromosome I"/>
</dbReference>
<dbReference type="EMBL" id="AP014854">
    <property type="protein sequence ID" value="BAS01164.1"/>
    <property type="molecule type" value="Genomic_DNA"/>
</dbReference>
<reference evidence="3" key="3">
    <citation type="journal article" date="2016" name="Genome Announc.">
        <title>Revised genome sequence of the purple photosynthetic bacterium Blastochloris viridis.</title>
        <authorList>
            <person name="Liu L.N."/>
            <person name="Faulkner M."/>
            <person name="Liu X."/>
            <person name="Huang F."/>
            <person name="Darby A.C."/>
            <person name="Hall N."/>
        </authorList>
    </citation>
    <scope>NUCLEOTIDE SEQUENCE [LARGE SCALE GENOMIC DNA]</scope>
    <source>
        <strain evidence="3">ATCC 19567 / DSM 133 / F</strain>
    </source>
</reference>
<organism evidence="2 3">
    <name type="scientific">Blastochloris viridis</name>
    <name type="common">Rhodopseudomonas viridis</name>
    <dbReference type="NCBI Taxonomy" id="1079"/>
    <lineage>
        <taxon>Bacteria</taxon>
        <taxon>Pseudomonadati</taxon>
        <taxon>Pseudomonadota</taxon>
        <taxon>Alphaproteobacteria</taxon>
        <taxon>Hyphomicrobiales</taxon>
        <taxon>Blastochloridaceae</taxon>
        <taxon>Blastochloris</taxon>
    </lineage>
</organism>
<dbReference type="PATRIC" id="fig|1079.6.peg.1231"/>
<dbReference type="InterPro" id="IPR021322">
    <property type="entry name" value="DUF2924"/>
</dbReference>
<protein>
    <submittedName>
        <fullName evidence="1">Putative bacteriophage-related protein</fullName>
    </submittedName>
</protein>
<dbReference type="RefSeq" id="WP_055036833.1">
    <property type="nucleotide sequence ID" value="NZ_AP014854.2"/>
</dbReference>
<evidence type="ECO:0000313" key="2">
    <source>
        <dbReference type="EMBL" id="CUU41635.1"/>
    </source>
</evidence>
<reference evidence="1" key="1">
    <citation type="journal article" date="2015" name="Genome Announc.">
        <title>Complete Genome Sequence of the Bacteriochlorophyll b-Producing Photosynthetic Bacterium Blastochloris viridis.</title>
        <authorList>
            <person name="Tsukatani Y."/>
            <person name="Hirose Y."/>
            <person name="Harada J."/>
            <person name="Misawa N."/>
            <person name="Mori K."/>
            <person name="Inoue K."/>
            <person name="Tamiaki H."/>
        </authorList>
    </citation>
    <scope>NUCLEOTIDE SEQUENCE [LARGE SCALE GENOMIC DNA]</scope>
    <source>
        <strain evidence="1">DSM 133</strain>
    </source>
</reference>
<keyword evidence="3" id="KW-1185">Reference proteome</keyword>
<evidence type="ECO:0000313" key="3">
    <source>
        <dbReference type="Proteomes" id="UP000065734"/>
    </source>
</evidence>
<dbReference type="Pfam" id="PF11149">
    <property type="entry name" value="DUF2924"/>
    <property type="match status" value="1"/>
</dbReference>
<dbReference type="OrthoDB" id="284135at2"/>
<accession>A0A0H5BQL6</accession>
<proteinExistence type="predicted"/>
<dbReference type="EMBL" id="LN907867">
    <property type="protein sequence ID" value="CUU41635.1"/>
    <property type="molecule type" value="Genomic_DNA"/>
</dbReference>
<dbReference type="STRING" id="1079.BVIR_1185"/>
<evidence type="ECO:0000313" key="1">
    <source>
        <dbReference type="EMBL" id="BAS01164.1"/>
    </source>
</evidence>
<dbReference type="AlphaFoldDB" id="A0A0H5BQL6"/>
<reference evidence="2" key="2">
    <citation type="submission" date="2015-11" db="EMBL/GenBank/DDBJ databases">
        <authorList>
            <person name="Zhang Y."/>
            <person name="Guo Z."/>
        </authorList>
    </citation>
    <scope>NUCLEOTIDE SEQUENCE</scope>
    <source>
        <strain evidence="2">1</strain>
    </source>
</reference>
<sequence length="148" mass="16795">MTDLVLARVAAIKTMPTPALKAMWRELYGTDAPPYNRRFLESRLAYRVQELAYGGLKPETVKRLDALARGVEDTNPKTRRIRADQKPIAGTRLIREYGGVEHVATVLHDGYEYQGRPYKSLSAIARAITGTRWNGWVFFGLKTMKGRQ</sequence>
<gene>
    <name evidence="1" type="ORF">BV133_3570</name>
    <name evidence="2" type="ORF">BVIRIDIS_06280</name>
</gene>
<name>A0A0H5BQL6_BLAVI</name>